<evidence type="ECO:0000259" key="6">
    <source>
        <dbReference type="SMART" id="SM00887"/>
    </source>
</evidence>
<evidence type="ECO:0000256" key="5">
    <source>
        <dbReference type="ARBA" id="ARBA00023004"/>
    </source>
</evidence>
<dbReference type="Proteomes" id="UP001057998">
    <property type="component" value="Chromosome 2"/>
</dbReference>
<accession>A0ABY5GMQ7</accession>
<evidence type="ECO:0000313" key="7">
    <source>
        <dbReference type="EMBL" id="UTV29994.1"/>
    </source>
</evidence>
<keyword evidence="8" id="KW-1185">Reference proteome</keyword>
<keyword evidence="4" id="KW-0249">Electron transport</keyword>
<reference evidence="7" key="1">
    <citation type="submission" date="2022-07" db="EMBL/GenBank/DDBJ databases">
        <title>Genome sequencing of Photobacterium atrarenae GJH2-4.</title>
        <authorList>
            <person name="Park S.-J."/>
        </authorList>
    </citation>
    <scope>NUCLEOTIDE SEQUENCE</scope>
    <source>
        <strain evidence="7">GJH2-4</strain>
    </source>
</reference>
<sequence>MVGQLSVFFDVLAAGYSRAATRCVLVLAGVLTAWSAGAADTLVSVRVKEPIKLDGVAESVWLKATPLTVVLDQRVYQPRGESGITSTSVSVQSLYDDEHVYFFIQWDDPTRSLAFMPWEKQPDGRWQRLMSPDQFGYENTYHEDKLSLYWNINTQGFDTQGCAIACHMADSRGYVADVEQSQPGRKFTAREDETLDAWVWRAVRTGKTVQADDQYVDATIDPAANLRWGLKGDFVTGGGYQENMAEATQQPVMGDRVWDAVQAYALGPQQQVPLVDTFSSGDRLASVLVSPFTGSRGDISAQSNWKDGKWLLELKRKRVTAGHNAKVQDVQFSELSQTYYFGLAVFDNAQMSHLYSPDVFRMKFAPLGQ</sequence>
<keyword evidence="2" id="KW-0349">Heme</keyword>
<keyword evidence="3" id="KW-0479">Metal-binding</keyword>
<dbReference type="InterPro" id="IPR019020">
    <property type="entry name" value="Cyt-c552/DMSO_Rdtase_haem-bd"/>
</dbReference>
<organism evidence="7 8">
    <name type="scientific">Photobacterium atrarenae</name>
    <dbReference type="NCBI Taxonomy" id="865757"/>
    <lineage>
        <taxon>Bacteria</taxon>
        <taxon>Pseudomonadati</taxon>
        <taxon>Pseudomonadota</taxon>
        <taxon>Gammaproteobacteria</taxon>
        <taxon>Vibrionales</taxon>
        <taxon>Vibrionaceae</taxon>
        <taxon>Photobacterium</taxon>
    </lineage>
</organism>
<dbReference type="CDD" id="cd09625">
    <property type="entry name" value="DOMON_like_cytochrome"/>
    <property type="match status" value="1"/>
</dbReference>
<keyword evidence="1" id="KW-0813">Transport</keyword>
<proteinExistence type="predicted"/>
<evidence type="ECO:0000256" key="3">
    <source>
        <dbReference type="ARBA" id="ARBA00022723"/>
    </source>
</evidence>
<gene>
    <name evidence="7" type="ORF">NNL38_23650</name>
</gene>
<dbReference type="SUPFAM" id="SSF49344">
    <property type="entry name" value="CBD9-like"/>
    <property type="match status" value="1"/>
</dbReference>
<feature type="domain" description="Cytochrome c-552/DMSO reductase-like haem-binding" evidence="6">
    <location>
        <begin position="58"/>
        <end position="356"/>
    </location>
</feature>
<evidence type="ECO:0000256" key="1">
    <source>
        <dbReference type="ARBA" id="ARBA00022448"/>
    </source>
</evidence>
<keyword evidence="5" id="KW-0408">Iron</keyword>
<name>A0ABY5GMQ7_9GAMM</name>
<protein>
    <submittedName>
        <fullName evidence="7">Ethylbenzene dehydrogenase-related protein</fullName>
    </submittedName>
</protein>
<dbReference type="EMBL" id="CP101509">
    <property type="protein sequence ID" value="UTV29994.1"/>
    <property type="molecule type" value="Genomic_DNA"/>
</dbReference>
<evidence type="ECO:0000313" key="8">
    <source>
        <dbReference type="Proteomes" id="UP001057998"/>
    </source>
</evidence>
<dbReference type="SMART" id="SM00887">
    <property type="entry name" value="EB_dh"/>
    <property type="match status" value="1"/>
</dbReference>
<dbReference type="Gene3D" id="2.60.40.1190">
    <property type="match status" value="1"/>
</dbReference>
<dbReference type="RefSeq" id="WP_255391333.1">
    <property type="nucleotide sequence ID" value="NZ_CP101509.1"/>
</dbReference>
<dbReference type="Pfam" id="PF09459">
    <property type="entry name" value="EB_dh"/>
    <property type="match status" value="1"/>
</dbReference>
<evidence type="ECO:0000256" key="2">
    <source>
        <dbReference type="ARBA" id="ARBA00022617"/>
    </source>
</evidence>
<evidence type="ECO:0000256" key="4">
    <source>
        <dbReference type="ARBA" id="ARBA00022982"/>
    </source>
</evidence>